<evidence type="ECO:0000313" key="1">
    <source>
        <dbReference type="EMBL" id="MFD0977130.1"/>
    </source>
</evidence>
<comment type="caution">
    <text evidence="1">The sequence shown here is derived from an EMBL/GenBank/DDBJ whole genome shotgun (WGS) entry which is preliminary data.</text>
</comment>
<keyword evidence="2" id="KW-1185">Reference proteome</keyword>
<proteinExistence type="predicted"/>
<accession>A0ABW3IH23</accession>
<protein>
    <submittedName>
        <fullName evidence="1">Metallophosphatase</fullName>
    </submittedName>
</protein>
<dbReference type="EMBL" id="JBHTJP010000035">
    <property type="protein sequence ID" value="MFD0977130.1"/>
    <property type="molecule type" value="Genomic_DNA"/>
</dbReference>
<dbReference type="InterPro" id="IPR029052">
    <property type="entry name" value="Metallo-depent_PP-like"/>
</dbReference>
<name>A0ABW3IH23_9FLAO</name>
<dbReference type="SUPFAM" id="SSF56300">
    <property type="entry name" value="Metallo-dependent phosphatases"/>
    <property type="match status" value="1"/>
</dbReference>
<organism evidence="1 2">
    <name type="scientific">Salinimicrobium gaetbulicola</name>
    <dbReference type="NCBI Taxonomy" id="999702"/>
    <lineage>
        <taxon>Bacteria</taxon>
        <taxon>Pseudomonadati</taxon>
        <taxon>Bacteroidota</taxon>
        <taxon>Flavobacteriia</taxon>
        <taxon>Flavobacteriales</taxon>
        <taxon>Flavobacteriaceae</taxon>
        <taxon>Salinimicrobium</taxon>
    </lineage>
</organism>
<dbReference type="RefSeq" id="WP_380739162.1">
    <property type="nucleotide sequence ID" value="NZ_JBHTJP010000035.1"/>
</dbReference>
<dbReference type="Proteomes" id="UP001597100">
    <property type="component" value="Unassembled WGS sequence"/>
</dbReference>
<evidence type="ECO:0000313" key="2">
    <source>
        <dbReference type="Proteomes" id="UP001597100"/>
    </source>
</evidence>
<gene>
    <name evidence="1" type="ORF">ACFQ1G_10025</name>
</gene>
<reference evidence="2" key="1">
    <citation type="journal article" date="2019" name="Int. J. Syst. Evol. Microbiol.">
        <title>The Global Catalogue of Microorganisms (GCM) 10K type strain sequencing project: providing services to taxonomists for standard genome sequencing and annotation.</title>
        <authorList>
            <consortium name="The Broad Institute Genomics Platform"/>
            <consortium name="The Broad Institute Genome Sequencing Center for Infectious Disease"/>
            <person name="Wu L."/>
            <person name="Ma J."/>
        </authorList>
    </citation>
    <scope>NUCLEOTIDE SEQUENCE [LARGE SCALE GENOMIC DNA]</scope>
    <source>
        <strain evidence="2">CCUG 60898</strain>
    </source>
</reference>
<sequence length="1194" mass="137366">MNKIKGKIPNLNLLTLLLFFLLAMPVLGQDSIFHGKKITHSFYITANTGNSTQTDILRNITEQSQKDHSSSLLLVGNITNEKGFPAEGPEREAQREFLRKDLLKPLKNFNGKVFFTPGVNEWNMAAPESIDDLESFLQHNSNSEFWPDDGCPIENESISENIEIVSVDSQWFLEDWDEHPTMNTNCSYKTREEFFTEFKDDLKDYQRKLVIVAVHHPVMSNSSIPFFNKVTGASPAHFESARQKELKGKLETLASLFEDVIFVSGNHNNLQFLHNGRNPQIISGAASQTNPAKVKKDGLFASSEKGFAKLTVFEDLSSAVQFFEIKEGKPVLVYAHSIPRERIEFKELEVEFPGKRLKKATSSIYTTQETSKNALYRGLWGKRHREVYSQPVEAKVLYLDSLMKNPEPIAEGGGQQSRSLRLINDTQNEFTLRAMRKDPIRYLQADIIQTNFVGDFLENTIAQRFVADFFTTAHPYAPFAVNELSEDLDILHANPELFYLPKQKDLGIYNEDYGNALYMFEEHVGDENKEFETFGSPDNIISTADLLLELRKTKDSYVDQEAYLRARIFDMLIGDWDRHSDQWRWARYNENGKKRYLPIPRDRDHAFPKYDGLVFPLLKSVVPLLRKMQSYDAELKNAKWFNLSGYPMDQRFISNANWNEWKEQVSYIQENLTDESIDNAFETLPKEVTGNEEISEIRKNLKLRRDNLLSITRDYYDYFRRFQSITGTEENDHFLITRKPNGITTVKISNEKGDVFNEDYISSETKEIWIYGLQGDDTFKIDGKGDDLIKLKVLGGVDEDTYDFDNSKKAKLYDFKSTKSTITKSSSRKWLVDSYDINHFHYKKRKYSENKVIPVLDWVTDAGLTVGIKDIYTRYGLIQNPFTSQYILSAQYFFASSGYEINASAEFAHVLYEWNLMLEGRYSSPNYFINYFGSGNETTFDRDEIDKEYNRVKLEQYEFSPSLNWRSESGAYFSAGPVLESVKVGYAEDSFLADNFSPENDIFDLQVYSGAESHFAFENKNNPSYPSLGTRLDLIAGYKQNIDEYDNKFGYFKPSFSIDYPLIPSGFAVFATKLGGTVMVGDEFEFYHAATLGGNRSLRGYRNHRFNGKYSFYHSTDLRTALGLIRTDFVPLIVGISAGFDYGRVWLDDDTSGKWHNNYGGSFWVNGFYALTANFGYYQGGDGGRFTFTVNFKY</sequence>
<dbReference type="Gene3D" id="3.60.21.10">
    <property type="match status" value="1"/>
</dbReference>